<dbReference type="OMA" id="SFFMQQM"/>
<name>A0A484AXT6_DRONA</name>
<evidence type="ECO:0000256" key="3">
    <source>
        <dbReference type="ARBA" id="ARBA00006958"/>
    </source>
</evidence>
<comment type="cofactor">
    <cofactor evidence="1">
        <name>a divalent metal cation</name>
        <dbReference type="ChEBI" id="CHEBI:60240"/>
    </cofactor>
</comment>
<dbReference type="GO" id="GO:0005634">
    <property type="term" value="C:nucleus"/>
    <property type="evidence" value="ECO:0007669"/>
    <property type="project" value="UniProtKB-SubCell"/>
</dbReference>
<evidence type="ECO:0000256" key="6">
    <source>
        <dbReference type="ARBA" id="ARBA00022801"/>
    </source>
</evidence>
<comment type="similarity">
    <text evidence="3">Belongs to the HARBI1 family.</text>
</comment>
<dbReference type="PANTHER" id="PTHR22930:SF85">
    <property type="entry name" value="GH03217P-RELATED"/>
    <property type="match status" value="1"/>
</dbReference>
<evidence type="ECO:0000313" key="10">
    <source>
        <dbReference type="Proteomes" id="UP000295192"/>
    </source>
</evidence>
<proteinExistence type="inferred from homology"/>
<dbReference type="Proteomes" id="UP000295192">
    <property type="component" value="Unassembled WGS sequence"/>
</dbReference>
<dbReference type="GO" id="GO:0004518">
    <property type="term" value="F:nuclease activity"/>
    <property type="evidence" value="ECO:0007669"/>
    <property type="project" value="UniProtKB-KW"/>
</dbReference>
<gene>
    <name evidence="9" type="ORF">AWZ03_012357</name>
</gene>
<sequence length="468" mass="53240">MDEGLKEINSDLSEVLLKLLKSNAKCKNDDLQQQRAKIATLIRLHVRHLQQTVVVHRRRRQQQARHRFKNLRSFFMQQMMQLQYNYVQMFVTLRMKYKQLQSAEEMEADIENSMSDVSLANSDAPTLFWEHKVPKYSEEQFLDSFHVTRSTFQSLCGQLAPTLRSVPELRSQSEVIPPDKCVGLALFFLASGERISIISEQFALPRARTIKCLKVFCNAVMTSLGKALRLLPQSEADCANVVAGFRRECNMPPALLGVLGVCSIPLRGKGKQAETGSALRMEFLLDDRMLFRELRLDNASGNSKPPLPPMFAVAPNALTQSPARRINQRSVPAFVLAPANQNYPLRPWLLQRYAEPTAPHEYDFNEVADHLQELSDSAMHRLMSRWRFLSQPLDISFQTASCIITAATVLHNLLEELSEPHNPEWGNTVNVLRFKAPPIESQIDNSPQAELARDLRDFLARTISSTEI</sequence>
<protein>
    <recommendedName>
        <fullName evidence="8">DDE Tnp4 domain-containing protein</fullName>
    </recommendedName>
</protein>
<keyword evidence="5" id="KW-0479">Metal-binding</keyword>
<accession>A0A484AXT6</accession>
<dbReference type="Pfam" id="PF13359">
    <property type="entry name" value="DDE_Tnp_4"/>
    <property type="match status" value="1"/>
</dbReference>
<dbReference type="PANTHER" id="PTHR22930">
    <property type="match status" value="1"/>
</dbReference>
<organism evidence="9 10">
    <name type="scientific">Drosophila navojoa</name>
    <name type="common">Fruit fly</name>
    <dbReference type="NCBI Taxonomy" id="7232"/>
    <lineage>
        <taxon>Eukaryota</taxon>
        <taxon>Metazoa</taxon>
        <taxon>Ecdysozoa</taxon>
        <taxon>Arthropoda</taxon>
        <taxon>Hexapoda</taxon>
        <taxon>Insecta</taxon>
        <taxon>Pterygota</taxon>
        <taxon>Neoptera</taxon>
        <taxon>Endopterygota</taxon>
        <taxon>Diptera</taxon>
        <taxon>Brachycera</taxon>
        <taxon>Muscomorpha</taxon>
        <taxon>Ephydroidea</taxon>
        <taxon>Drosophilidae</taxon>
        <taxon>Drosophila</taxon>
    </lineage>
</organism>
<dbReference type="InterPro" id="IPR027806">
    <property type="entry name" value="HARBI1_dom"/>
</dbReference>
<reference evidence="9 10" key="1">
    <citation type="journal article" date="2019" name="J. Hered.">
        <title>An Improved Genome Assembly for Drosophila navojoa, the Basal Species in the mojavensis Cluster.</title>
        <authorList>
            <person name="Vanderlinde T."/>
            <person name="Dupim E.G."/>
            <person name="Nazario-Yepiz N.O."/>
            <person name="Carvalho A.B."/>
        </authorList>
    </citation>
    <scope>NUCLEOTIDE SEQUENCE [LARGE SCALE GENOMIC DNA]</scope>
    <source>
        <strain evidence="9">Navoj_Jal97</strain>
        <tissue evidence="9">Whole organism</tissue>
    </source>
</reference>
<feature type="domain" description="DDE Tnp4" evidence="8">
    <location>
        <begin position="339"/>
        <end position="412"/>
    </location>
</feature>
<dbReference type="InterPro" id="IPR045249">
    <property type="entry name" value="HARBI1-like"/>
</dbReference>
<dbReference type="EMBL" id="LSRL02000389">
    <property type="protein sequence ID" value="TDG41228.1"/>
    <property type="molecule type" value="Genomic_DNA"/>
</dbReference>
<evidence type="ECO:0000256" key="4">
    <source>
        <dbReference type="ARBA" id="ARBA00022722"/>
    </source>
</evidence>
<dbReference type="AlphaFoldDB" id="A0A484AXT6"/>
<keyword evidence="10" id="KW-1185">Reference proteome</keyword>
<dbReference type="GO" id="GO:0016787">
    <property type="term" value="F:hydrolase activity"/>
    <property type="evidence" value="ECO:0007669"/>
    <property type="project" value="UniProtKB-KW"/>
</dbReference>
<evidence type="ECO:0000256" key="1">
    <source>
        <dbReference type="ARBA" id="ARBA00001968"/>
    </source>
</evidence>
<dbReference type="STRING" id="7232.A0A484AXT6"/>
<evidence type="ECO:0000313" key="9">
    <source>
        <dbReference type="EMBL" id="TDG41228.1"/>
    </source>
</evidence>
<dbReference type="OrthoDB" id="2668416at2759"/>
<evidence type="ECO:0000259" key="8">
    <source>
        <dbReference type="Pfam" id="PF13359"/>
    </source>
</evidence>
<evidence type="ECO:0000256" key="2">
    <source>
        <dbReference type="ARBA" id="ARBA00004123"/>
    </source>
</evidence>
<keyword evidence="7" id="KW-0539">Nucleus</keyword>
<keyword evidence="6" id="KW-0378">Hydrolase</keyword>
<evidence type="ECO:0000256" key="7">
    <source>
        <dbReference type="ARBA" id="ARBA00023242"/>
    </source>
</evidence>
<keyword evidence="4" id="KW-0540">Nuclease</keyword>
<comment type="subcellular location">
    <subcellularLocation>
        <location evidence="2">Nucleus</location>
    </subcellularLocation>
</comment>
<evidence type="ECO:0000256" key="5">
    <source>
        <dbReference type="ARBA" id="ARBA00022723"/>
    </source>
</evidence>
<comment type="caution">
    <text evidence="9">The sequence shown here is derived from an EMBL/GenBank/DDBJ whole genome shotgun (WGS) entry which is preliminary data.</text>
</comment>
<dbReference type="GO" id="GO:0046872">
    <property type="term" value="F:metal ion binding"/>
    <property type="evidence" value="ECO:0007669"/>
    <property type="project" value="UniProtKB-KW"/>
</dbReference>